<dbReference type="KEGG" id="fya:KMW28_19075"/>
<keyword evidence="4" id="KW-1185">Reference proteome</keyword>
<organism evidence="3 4">
    <name type="scientific">Flammeovirga yaeyamensis</name>
    <dbReference type="NCBI Taxonomy" id="367791"/>
    <lineage>
        <taxon>Bacteria</taxon>
        <taxon>Pseudomonadati</taxon>
        <taxon>Bacteroidota</taxon>
        <taxon>Cytophagia</taxon>
        <taxon>Cytophagales</taxon>
        <taxon>Flammeovirgaceae</taxon>
        <taxon>Flammeovirga</taxon>
    </lineage>
</organism>
<dbReference type="InterPro" id="IPR035986">
    <property type="entry name" value="PKD_dom_sf"/>
</dbReference>
<evidence type="ECO:0000313" key="4">
    <source>
        <dbReference type="Proteomes" id="UP000678679"/>
    </source>
</evidence>
<evidence type="ECO:0000256" key="1">
    <source>
        <dbReference type="SAM" id="SignalP"/>
    </source>
</evidence>
<sequence>MKNLNFIKWLLIGLTAMFIGACSEEDKIDDPSSGGGPTTPSGTLTFTQTEGSDYEVTFTVEDAQNVNSFKFEFGDNTSETTTESSITHNYLETGDFEVKVTLTGDNDAVQIKTNVTVTTIDVSAICNDEYYQLLTGGCDSEGKVWRLSNAYGSHGVGPADGEEAIWWQSEYDHWNGNNGEGFTMTESMASRFTFSLIPNVMGVSATHQINNWQVDTEADPFVDFQTTYSGESEYGFSVTEEEGKMYLSLNGGGYMSYYQLVDGAPASKYEIVALTETELYVRYLNVLNFNDGDGKNYRYLRFVQEDVVEEAPEEIIKDLEYRSISASFNGTMDAAVGDETLEFINEADIVTSFVEDPTDASTQVLSYTKNGTVDDVQVTLNHRMDLSTNNTFKLKVYFPSTNDYDTIDETAETWKDTDGSLNAMVNLKLYDTKMGGNAWQTEAAIRVSSDLRDQWVEVEFNYSGHEVLNRDSGEVVWDDAATSDTYDKIIIQIGGEGHKQSGTFYIKDFELVETVN</sequence>
<dbReference type="Gene3D" id="2.60.40.10">
    <property type="entry name" value="Immunoglobulins"/>
    <property type="match status" value="1"/>
</dbReference>
<dbReference type="PROSITE" id="PS51257">
    <property type="entry name" value="PROKAR_LIPOPROTEIN"/>
    <property type="match status" value="1"/>
</dbReference>
<dbReference type="SMART" id="SM00089">
    <property type="entry name" value="PKD"/>
    <property type="match status" value="1"/>
</dbReference>
<dbReference type="AlphaFoldDB" id="A0AAX1N2I0"/>
<dbReference type="InterPro" id="IPR022409">
    <property type="entry name" value="PKD/Chitinase_dom"/>
</dbReference>
<dbReference type="EMBL" id="CP076132">
    <property type="protein sequence ID" value="QWG01719.1"/>
    <property type="molecule type" value="Genomic_DNA"/>
</dbReference>
<dbReference type="PROSITE" id="PS50093">
    <property type="entry name" value="PKD"/>
    <property type="match status" value="1"/>
</dbReference>
<feature type="chain" id="PRO_5043779817" evidence="1">
    <location>
        <begin position="22"/>
        <end position="516"/>
    </location>
</feature>
<evidence type="ECO:0000313" key="3">
    <source>
        <dbReference type="EMBL" id="QWG01719.1"/>
    </source>
</evidence>
<dbReference type="CDD" id="cd00146">
    <property type="entry name" value="PKD"/>
    <property type="match status" value="1"/>
</dbReference>
<dbReference type="InterPro" id="IPR000601">
    <property type="entry name" value="PKD_dom"/>
</dbReference>
<dbReference type="Pfam" id="PF00801">
    <property type="entry name" value="PKD"/>
    <property type="match status" value="1"/>
</dbReference>
<evidence type="ECO:0000259" key="2">
    <source>
        <dbReference type="PROSITE" id="PS50093"/>
    </source>
</evidence>
<accession>A0AAX1N2I0</accession>
<dbReference type="RefSeq" id="WP_169666030.1">
    <property type="nucleotide sequence ID" value="NZ_CP076132.1"/>
</dbReference>
<proteinExistence type="predicted"/>
<dbReference type="SUPFAM" id="SSF49299">
    <property type="entry name" value="PKD domain"/>
    <property type="match status" value="1"/>
</dbReference>
<keyword evidence="1" id="KW-0732">Signal</keyword>
<gene>
    <name evidence="3" type="ORF">KMW28_19075</name>
</gene>
<feature type="signal peptide" evidence="1">
    <location>
        <begin position="1"/>
        <end position="21"/>
    </location>
</feature>
<feature type="domain" description="PKD" evidence="2">
    <location>
        <begin position="39"/>
        <end position="124"/>
    </location>
</feature>
<dbReference type="InterPro" id="IPR013783">
    <property type="entry name" value="Ig-like_fold"/>
</dbReference>
<reference evidence="3 4" key="1">
    <citation type="submission" date="2021-05" db="EMBL/GenBank/DDBJ databases">
        <title>Comparative genomic studies on the polysaccharide-degrading batcterial strains of the Flammeovirga genus.</title>
        <authorList>
            <person name="Zewei F."/>
            <person name="Zheng Z."/>
            <person name="Yu L."/>
            <person name="Ruyue G."/>
            <person name="Yanhong M."/>
            <person name="Yuanyuan C."/>
            <person name="Jingyan G."/>
            <person name="Wenjun H."/>
        </authorList>
    </citation>
    <scope>NUCLEOTIDE SEQUENCE [LARGE SCALE GENOMIC DNA]</scope>
    <source>
        <strain evidence="3 4">NBRC:100898</strain>
    </source>
</reference>
<dbReference type="Proteomes" id="UP000678679">
    <property type="component" value="Chromosome 1"/>
</dbReference>
<name>A0AAX1N2I0_9BACT</name>
<protein>
    <submittedName>
        <fullName evidence="3">PKD domain-containing protein</fullName>
    </submittedName>
</protein>